<dbReference type="EMBL" id="JAVRQU010000020">
    <property type="protein sequence ID" value="KAK5691872.1"/>
    <property type="molecule type" value="Genomic_DNA"/>
</dbReference>
<dbReference type="Pfam" id="PF06985">
    <property type="entry name" value="HET"/>
    <property type="match status" value="1"/>
</dbReference>
<accession>A0AAN7ZL51</accession>
<gene>
    <name evidence="2" type="ORF">LTR97_011043</name>
</gene>
<sequence>MRLINVDTFVLQEFAGGGTPPYAILSHNWGEDEVTFGDIQHLDLAKDKAGFVKIYFACCQAKEDGLDYVWVDTCCIDKNSSHELSEAINSMYVDPNHVATLI</sequence>
<dbReference type="InterPro" id="IPR010730">
    <property type="entry name" value="HET"/>
</dbReference>
<dbReference type="PANTHER" id="PTHR10622:SF10">
    <property type="entry name" value="HET DOMAIN-CONTAINING PROTEIN"/>
    <property type="match status" value="1"/>
</dbReference>
<reference evidence="2" key="1">
    <citation type="submission" date="2023-08" db="EMBL/GenBank/DDBJ databases">
        <title>Black Yeasts Isolated from many extreme environments.</title>
        <authorList>
            <person name="Coleine C."/>
            <person name="Stajich J.E."/>
            <person name="Selbmann L."/>
        </authorList>
    </citation>
    <scope>NUCLEOTIDE SEQUENCE</scope>
    <source>
        <strain evidence="2">CCFEE 5810</strain>
    </source>
</reference>
<feature type="domain" description="Heterokaryon incompatibility" evidence="1">
    <location>
        <begin position="22"/>
        <end position="91"/>
    </location>
</feature>
<evidence type="ECO:0000313" key="3">
    <source>
        <dbReference type="Proteomes" id="UP001310594"/>
    </source>
</evidence>
<dbReference type="AlphaFoldDB" id="A0AAN7ZL51"/>
<dbReference type="Proteomes" id="UP001310594">
    <property type="component" value="Unassembled WGS sequence"/>
</dbReference>
<evidence type="ECO:0000259" key="1">
    <source>
        <dbReference type="Pfam" id="PF06985"/>
    </source>
</evidence>
<proteinExistence type="predicted"/>
<dbReference type="PANTHER" id="PTHR10622">
    <property type="entry name" value="HET DOMAIN-CONTAINING PROTEIN"/>
    <property type="match status" value="1"/>
</dbReference>
<comment type="caution">
    <text evidence="2">The sequence shown here is derived from an EMBL/GenBank/DDBJ whole genome shotgun (WGS) entry which is preliminary data.</text>
</comment>
<organism evidence="2 3">
    <name type="scientific">Elasticomyces elasticus</name>
    <dbReference type="NCBI Taxonomy" id="574655"/>
    <lineage>
        <taxon>Eukaryota</taxon>
        <taxon>Fungi</taxon>
        <taxon>Dikarya</taxon>
        <taxon>Ascomycota</taxon>
        <taxon>Pezizomycotina</taxon>
        <taxon>Dothideomycetes</taxon>
        <taxon>Dothideomycetidae</taxon>
        <taxon>Mycosphaerellales</taxon>
        <taxon>Teratosphaeriaceae</taxon>
        <taxon>Elasticomyces</taxon>
    </lineage>
</organism>
<protein>
    <recommendedName>
        <fullName evidence="1">Heterokaryon incompatibility domain-containing protein</fullName>
    </recommendedName>
</protein>
<evidence type="ECO:0000313" key="2">
    <source>
        <dbReference type="EMBL" id="KAK5691872.1"/>
    </source>
</evidence>
<name>A0AAN7ZL51_9PEZI</name>